<keyword evidence="1" id="KW-0238">DNA-binding</keyword>
<proteinExistence type="predicted"/>
<evidence type="ECO:0000256" key="1">
    <source>
        <dbReference type="PROSITE-ProRule" id="PRU00267"/>
    </source>
</evidence>
<evidence type="ECO:0000313" key="4">
    <source>
        <dbReference type="EMBL" id="GMH95626.1"/>
    </source>
</evidence>
<evidence type="ECO:0000256" key="2">
    <source>
        <dbReference type="SAM" id="MobiDB-lite"/>
    </source>
</evidence>
<keyword evidence="5" id="KW-1185">Reference proteome</keyword>
<organism evidence="4 5">
    <name type="scientific">Triparma verrucosa</name>
    <dbReference type="NCBI Taxonomy" id="1606542"/>
    <lineage>
        <taxon>Eukaryota</taxon>
        <taxon>Sar</taxon>
        <taxon>Stramenopiles</taxon>
        <taxon>Ochrophyta</taxon>
        <taxon>Bolidophyceae</taxon>
        <taxon>Parmales</taxon>
        <taxon>Triparmaceae</taxon>
        <taxon>Triparma</taxon>
    </lineage>
</organism>
<dbReference type="PROSITE" id="PS50118">
    <property type="entry name" value="HMG_BOX_2"/>
    <property type="match status" value="1"/>
</dbReference>
<evidence type="ECO:0000313" key="5">
    <source>
        <dbReference type="Proteomes" id="UP001165160"/>
    </source>
</evidence>
<dbReference type="InterPro" id="IPR009071">
    <property type="entry name" value="HMG_box_dom"/>
</dbReference>
<dbReference type="Gene3D" id="1.10.30.10">
    <property type="entry name" value="High mobility group box domain"/>
    <property type="match status" value="1"/>
</dbReference>
<dbReference type="SUPFAM" id="SSF47095">
    <property type="entry name" value="HMG-box"/>
    <property type="match status" value="1"/>
</dbReference>
<dbReference type="GO" id="GO:0005634">
    <property type="term" value="C:nucleus"/>
    <property type="evidence" value="ECO:0007669"/>
    <property type="project" value="UniProtKB-UniRule"/>
</dbReference>
<dbReference type="AlphaFoldDB" id="A0A9W7BWC3"/>
<sequence length="471" mass="53495">MAYYLNCPACNGAHSAHLCGKGYNDSWKYTAVQKEQDRSTPLPQSFPAEISKPSPNPYLIYAAEMRETVILQNNLVESNDPMELKNIARLIAKRWKALSHSERKPWDEAHERDRKRYVTENAAIGITIIVTPPEPRMMVDYQTPIDVLTRPNDISASDDPLAPARKKARNTRPNPKPSTRVRAYAAYTDLTGTADSKAEHKIFKAKGSSTHKYTADEINVLRSAAADQEMAGSTSINFDLILMNYGHLFHESRTSKGLMEKLRTMRKQDSNYYADYDLAPVGASALMTLKRNNNNNNNNNNRNENIPDTFSSLAPWPGALDSSFSTTSRTIPQFHSNNGFSTFNFSEDEVRILENAIQINRHLHGTSKKNPIANIDFADLLKRHSDRFHHTRTFGSLKQKAYKLNQDMERRSQFHQEAARADPLLYREERAHRAIAYFNNSDAKIDRSTAENDKSELALLKLTDKLMSRLS</sequence>
<feature type="region of interest" description="Disordered" evidence="2">
    <location>
        <begin position="150"/>
        <end position="178"/>
    </location>
</feature>
<accession>A0A9W7BWC3</accession>
<dbReference type="Pfam" id="PF00505">
    <property type="entry name" value="HMG_box"/>
    <property type="match status" value="1"/>
</dbReference>
<gene>
    <name evidence="4" type="ORF">TrVE_jg13874</name>
</gene>
<comment type="caution">
    <text evidence="4">The sequence shown here is derived from an EMBL/GenBank/DDBJ whole genome shotgun (WGS) entry which is preliminary data.</text>
</comment>
<dbReference type="SMART" id="SM00398">
    <property type="entry name" value="HMG"/>
    <property type="match status" value="1"/>
</dbReference>
<dbReference type="CDD" id="cd00084">
    <property type="entry name" value="HMG-box_SF"/>
    <property type="match status" value="1"/>
</dbReference>
<evidence type="ECO:0000259" key="3">
    <source>
        <dbReference type="PROSITE" id="PS50118"/>
    </source>
</evidence>
<dbReference type="EMBL" id="BRXX01000171">
    <property type="protein sequence ID" value="GMH95626.1"/>
    <property type="molecule type" value="Genomic_DNA"/>
</dbReference>
<dbReference type="InterPro" id="IPR036910">
    <property type="entry name" value="HMG_box_dom_sf"/>
</dbReference>
<protein>
    <recommendedName>
        <fullName evidence="3">HMG box domain-containing protein</fullName>
    </recommendedName>
</protein>
<reference evidence="5" key="1">
    <citation type="journal article" date="2023" name="Commun. Biol.">
        <title>Genome analysis of Parmales, the sister group of diatoms, reveals the evolutionary specialization of diatoms from phago-mixotrophs to photoautotrophs.</title>
        <authorList>
            <person name="Ban H."/>
            <person name="Sato S."/>
            <person name="Yoshikawa S."/>
            <person name="Yamada K."/>
            <person name="Nakamura Y."/>
            <person name="Ichinomiya M."/>
            <person name="Sato N."/>
            <person name="Blanc-Mathieu R."/>
            <person name="Endo H."/>
            <person name="Kuwata A."/>
            <person name="Ogata H."/>
        </authorList>
    </citation>
    <scope>NUCLEOTIDE SEQUENCE [LARGE SCALE GENOMIC DNA]</scope>
    <source>
        <strain evidence="5">NIES 3699</strain>
    </source>
</reference>
<feature type="DNA-binding region" description="HMG box" evidence="1">
    <location>
        <begin position="51"/>
        <end position="125"/>
    </location>
</feature>
<keyword evidence="1" id="KW-0539">Nucleus</keyword>
<name>A0A9W7BWC3_9STRA</name>
<feature type="domain" description="HMG box" evidence="3">
    <location>
        <begin position="51"/>
        <end position="125"/>
    </location>
</feature>
<dbReference type="GO" id="GO:0003677">
    <property type="term" value="F:DNA binding"/>
    <property type="evidence" value="ECO:0007669"/>
    <property type="project" value="UniProtKB-UniRule"/>
</dbReference>
<dbReference type="Proteomes" id="UP001165160">
    <property type="component" value="Unassembled WGS sequence"/>
</dbReference>